<name>A0A4S4KYP6_9AGAM</name>
<feature type="compositionally biased region" description="Basic residues" evidence="3">
    <location>
        <begin position="497"/>
        <end position="516"/>
    </location>
</feature>
<feature type="transmembrane region" description="Helical" evidence="4">
    <location>
        <begin position="414"/>
        <end position="432"/>
    </location>
</feature>
<accession>A0A4S4KYP6</accession>
<feature type="transmembrane region" description="Helical" evidence="4">
    <location>
        <begin position="439"/>
        <end position="458"/>
    </location>
</feature>
<dbReference type="EMBL" id="SGPK01000407">
    <property type="protein sequence ID" value="THH03827.1"/>
    <property type="molecule type" value="Genomic_DNA"/>
</dbReference>
<feature type="compositionally biased region" description="Basic and acidic residues" evidence="3">
    <location>
        <begin position="520"/>
        <end position="537"/>
    </location>
</feature>
<comment type="caution">
    <text evidence="6">The sequence shown here is derived from an EMBL/GenBank/DDBJ whole genome shotgun (WGS) entry which is preliminary data.</text>
</comment>
<feature type="region of interest" description="Disordered" evidence="3">
    <location>
        <begin position="837"/>
        <end position="866"/>
    </location>
</feature>
<feature type="compositionally biased region" description="Basic and acidic residues" evidence="3">
    <location>
        <begin position="1289"/>
        <end position="1303"/>
    </location>
</feature>
<evidence type="ECO:0000256" key="1">
    <source>
        <dbReference type="ARBA" id="ARBA00004123"/>
    </source>
</evidence>
<dbReference type="OrthoDB" id="10071381at2759"/>
<dbReference type="GO" id="GO:0008278">
    <property type="term" value="C:cohesin complex"/>
    <property type="evidence" value="ECO:0007669"/>
    <property type="project" value="InterPro"/>
</dbReference>
<dbReference type="GO" id="GO:0005634">
    <property type="term" value="C:nucleus"/>
    <property type="evidence" value="ECO:0007669"/>
    <property type="project" value="UniProtKB-SubCell"/>
</dbReference>
<evidence type="ECO:0000256" key="3">
    <source>
        <dbReference type="SAM" id="MobiDB-lite"/>
    </source>
</evidence>
<feature type="region of interest" description="Disordered" evidence="3">
    <location>
        <begin position="1161"/>
        <end position="1187"/>
    </location>
</feature>
<keyword evidence="2" id="KW-0539">Nucleus</keyword>
<dbReference type="InterPro" id="IPR039781">
    <property type="entry name" value="Rad21/Rec8-like"/>
</dbReference>
<feature type="compositionally biased region" description="Basic and acidic residues" evidence="3">
    <location>
        <begin position="305"/>
        <end position="334"/>
    </location>
</feature>
<evidence type="ECO:0000259" key="5">
    <source>
        <dbReference type="Pfam" id="PF04825"/>
    </source>
</evidence>
<evidence type="ECO:0000313" key="6">
    <source>
        <dbReference type="EMBL" id="THH03827.1"/>
    </source>
</evidence>
<protein>
    <recommendedName>
        <fullName evidence="5">Rad21/Rec8-like protein N-terminal domain-containing protein</fullName>
    </recommendedName>
</protein>
<keyword evidence="4" id="KW-1133">Transmembrane helix</keyword>
<keyword evidence="4" id="KW-0812">Transmembrane</keyword>
<keyword evidence="7" id="KW-1185">Reference proteome</keyword>
<gene>
    <name evidence="6" type="ORF">EW145_g5973</name>
</gene>
<dbReference type="GO" id="GO:0007062">
    <property type="term" value="P:sister chromatid cohesion"/>
    <property type="evidence" value="ECO:0007669"/>
    <property type="project" value="InterPro"/>
</dbReference>
<proteinExistence type="predicted"/>
<feature type="region of interest" description="Disordered" evidence="3">
    <location>
        <begin position="1220"/>
        <end position="1239"/>
    </location>
</feature>
<reference evidence="6 7" key="1">
    <citation type="submission" date="2019-02" db="EMBL/GenBank/DDBJ databases">
        <title>Genome sequencing of the rare red list fungi Phellinidium pouzarii.</title>
        <authorList>
            <person name="Buettner E."/>
            <person name="Kellner H."/>
        </authorList>
    </citation>
    <scope>NUCLEOTIDE SEQUENCE [LARGE SCALE GENOMIC DNA]</scope>
    <source>
        <strain evidence="6 7">DSM 108285</strain>
    </source>
</reference>
<feature type="compositionally biased region" description="Basic and acidic residues" evidence="3">
    <location>
        <begin position="1224"/>
        <end position="1238"/>
    </location>
</feature>
<feature type="region of interest" description="Disordered" evidence="3">
    <location>
        <begin position="494"/>
        <end position="561"/>
    </location>
</feature>
<dbReference type="Pfam" id="PF04825">
    <property type="entry name" value="Rad21_Rec8_N"/>
    <property type="match status" value="1"/>
</dbReference>
<evidence type="ECO:0000256" key="2">
    <source>
        <dbReference type="ARBA" id="ARBA00023242"/>
    </source>
</evidence>
<organism evidence="6 7">
    <name type="scientific">Phellinidium pouzarii</name>
    <dbReference type="NCBI Taxonomy" id="167371"/>
    <lineage>
        <taxon>Eukaryota</taxon>
        <taxon>Fungi</taxon>
        <taxon>Dikarya</taxon>
        <taxon>Basidiomycota</taxon>
        <taxon>Agaricomycotina</taxon>
        <taxon>Agaricomycetes</taxon>
        <taxon>Hymenochaetales</taxon>
        <taxon>Hymenochaetaceae</taxon>
        <taxon>Phellinidium</taxon>
    </lineage>
</organism>
<evidence type="ECO:0000313" key="7">
    <source>
        <dbReference type="Proteomes" id="UP000308199"/>
    </source>
</evidence>
<dbReference type="PANTHER" id="PTHR12585:SF72">
    <property type="entry name" value="MEIOTIC RECOMBINATION PROTEIN REC8"/>
    <property type="match status" value="1"/>
</dbReference>
<comment type="subcellular location">
    <subcellularLocation>
        <location evidence="1">Nucleus</location>
    </subcellularLocation>
</comment>
<evidence type="ECO:0000256" key="4">
    <source>
        <dbReference type="SAM" id="Phobius"/>
    </source>
</evidence>
<dbReference type="GO" id="GO:1990414">
    <property type="term" value="P:replication-born double-strand break repair via sister chromatid exchange"/>
    <property type="evidence" value="ECO:0007669"/>
    <property type="project" value="TreeGrafter"/>
</dbReference>
<keyword evidence="4" id="KW-0472">Membrane</keyword>
<feature type="region of interest" description="Disordered" evidence="3">
    <location>
        <begin position="1283"/>
        <end position="1318"/>
    </location>
</feature>
<sequence>MTDYTPYESHETLPEACLKSIDSSMASVSYPSTSVSEFPEYLSVPVDDAAVSTVSLDSAESSLAPTPPSDQSVSAVKIEKELSEQELRRLFEDEEIERFLGLFADYVSEVTIPEHNVERTSQSAMFSSVNIAEEGEIEESSSSGNPEDEWLAISSALVPPLSLISPSASDAQCISEHIAYKYLRPSLPPARPRPERFTMGRLRLTVQRLYLVIHPAYSTYFSRIIALATWKNKNRIILDAVVSKLLPYPTLAELRERRYAAARSEELGEQIQLRLGATSSSGLMEAWRLFRIFSKPNRKVKQKQGKHEDKSRSKNKDKSEDEDKDKDEEKEKTTTESASNVLKTPNNDDEATVLDNPNESKEERDFKRALLNTLNDIADVHERVKKSVISSKRSAIINLYTLRSIFLWRTPHTSAGYAALLVFLIVFTIFLPTKYIVKLAFFIMGFLYWHVIPIIASLPPLDQSRLPPLFENAMTDAEYAMDLISQRVARGEDIRPRPRKTAKRSNKTTRKSKGKPVTKLARDELTSETEFFMRSEGESATSESVDGKAKSSGRPGEVDWRKWGDRAASVKSWSERAANMKSWAAQGKRLVENSEYSKQGAEEDPPQTALADEAESSGEIYAFLAHHKTSPGMLTLARTKLLFTPITSTHPKICITLNDVRGVKKIGFGAVPGLSVKWQRSSESHSEIGTDNTEGCEVIEEKFVLAATLGSKSSFKKLPRRSIQAADIPQLCDLISHPSEPLALRLSSNLMVGVARVYKSAHEIFMTDVSNCFVLLKKAIQDIHALGALPEAQLQMGQPTARPDTLTLTADPTIAVAFELDAFDANWNDFSNFVSQRQKGSNNDDDGDDEFTLNNKSKSKSKSKLSLVLSERGRTGMHTLDEHHEHILSTSFDANGSFIAGIDPSSQIEPGMFYGSYGFDDDNIFGPGDQLDLGINDIGDDLARELGEGWGIEVGSIGASGHFHVEEQPDFQMGTDLGMGLDDGFDNHNVFGFPVVSEDGKSRTPRGRKRPFADSDKENMPPVSPRDLLAVPQSVLNSPGRMNVLENALGQDNGQTEVPELIKLQNTEGAHTRKAKKVRLLLDARTELTDEELKAARENYVEGQRAIRLEIDRKKLEREGVKVLEDMIWGIPKGLTAPALTKFWTEIYKIQVESRSGAIHLDDRDEPRRKRQKSAHNDSLVAIHDNDGNAFNPVNDNYAPMGTGGDYDFSVMQNDYDAPVNFDDPSRIRSSEEPEHGRNAISRASNALGFDAEMLNPSSGTQRSALFPWDNAAGTSSSAGAGFAPLGDKGSDHLSLDNTDVRIARSRSRSGSRRGSFSIVPSQTGSLIGLNIGLSPGHGSGNDFRFEVTNEGVIGQDTQDTENNIITIERNSYNFLEYCKMQVQTLPDIQSTLEFTDVVPSATSSRKVAAAAFHHCLETSERPMPIVLLFYLPSTQY</sequence>
<dbReference type="InterPro" id="IPR006910">
    <property type="entry name" value="Rad21_Rec8_N"/>
</dbReference>
<feature type="domain" description="Rad21/Rec8-like protein N-terminal" evidence="5">
    <location>
        <begin position="705"/>
        <end position="784"/>
    </location>
</feature>
<dbReference type="Proteomes" id="UP000308199">
    <property type="component" value="Unassembled WGS sequence"/>
</dbReference>
<dbReference type="GO" id="GO:0003682">
    <property type="term" value="F:chromatin binding"/>
    <property type="evidence" value="ECO:0007669"/>
    <property type="project" value="TreeGrafter"/>
</dbReference>
<feature type="region of interest" description="Disordered" evidence="3">
    <location>
        <begin position="996"/>
        <end position="1026"/>
    </location>
</feature>
<dbReference type="PANTHER" id="PTHR12585">
    <property type="entry name" value="SCC1 / RAD21 FAMILY MEMBER"/>
    <property type="match status" value="1"/>
</dbReference>
<feature type="region of interest" description="Disordered" evidence="3">
    <location>
        <begin position="298"/>
        <end position="362"/>
    </location>
</feature>